<reference evidence="3" key="2">
    <citation type="submission" date="2015-06" db="UniProtKB">
        <authorList>
            <consortium name="EnsemblPlants"/>
        </authorList>
    </citation>
    <scope>IDENTIFICATION</scope>
    <source>
        <strain evidence="3">DM1-3 516 R44</strain>
    </source>
</reference>
<dbReference type="EnsemblPlants" id="PGSC0003DMT400097654">
    <property type="protein sequence ID" value="PGSC0003DMT400097654"/>
    <property type="gene ID" value="PGSC0003DMG400047225"/>
</dbReference>
<feature type="compositionally biased region" description="Basic and acidic residues" evidence="2">
    <location>
        <begin position="16"/>
        <end position="37"/>
    </location>
</feature>
<proteinExistence type="predicted"/>
<evidence type="ECO:0000256" key="1">
    <source>
        <dbReference type="SAM" id="Coils"/>
    </source>
</evidence>
<accession>M1E142</accession>
<dbReference type="PaxDb" id="4113-PGSC0003DMT400097654"/>
<dbReference type="HOGENOM" id="CLU_2053853_0_0_1"/>
<feature type="coiled-coil region" evidence="1">
    <location>
        <begin position="47"/>
        <end position="74"/>
    </location>
</feature>
<evidence type="ECO:0000313" key="3">
    <source>
        <dbReference type="EnsemblPlants" id="PGSC0003DMT400097654"/>
    </source>
</evidence>
<protein>
    <submittedName>
        <fullName evidence="3">Uncharacterized protein</fullName>
    </submittedName>
</protein>
<dbReference type="Proteomes" id="UP000011115">
    <property type="component" value="Unassembled WGS sequence"/>
</dbReference>
<dbReference type="AlphaFoldDB" id="M1E142"/>
<dbReference type="InParanoid" id="M1E142"/>
<evidence type="ECO:0000256" key="2">
    <source>
        <dbReference type="SAM" id="MobiDB-lite"/>
    </source>
</evidence>
<feature type="region of interest" description="Disordered" evidence="2">
    <location>
        <begin position="1"/>
        <end position="37"/>
    </location>
</feature>
<reference evidence="4" key="1">
    <citation type="journal article" date="2011" name="Nature">
        <title>Genome sequence and analysis of the tuber crop potato.</title>
        <authorList>
            <consortium name="The Potato Genome Sequencing Consortium"/>
        </authorList>
    </citation>
    <scope>NUCLEOTIDE SEQUENCE [LARGE SCALE GENOMIC DNA]</scope>
    <source>
        <strain evidence="4">cv. DM1-3 516 R44</strain>
    </source>
</reference>
<name>M1E142_SOLTU</name>
<keyword evidence="4" id="KW-1185">Reference proteome</keyword>
<organism evidence="3 4">
    <name type="scientific">Solanum tuberosum</name>
    <name type="common">Potato</name>
    <dbReference type="NCBI Taxonomy" id="4113"/>
    <lineage>
        <taxon>Eukaryota</taxon>
        <taxon>Viridiplantae</taxon>
        <taxon>Streptophyta</taxon>
        <taxon>Embryophyta</taxon>
        <taxon>Tracheophyta</taxon>
        <taxon>Spermatophyta</taxon>
        <taxon>Magnoliopsida</taxon>
        <taxon>eudicotyledons</taxon>
        <taxon>Gunneridae</taxon>
        <taxon>Pentapetalae</taxon>
        <taxon>asterids</taxon>
        <taxon>lamiids</taxon>
        <taxon>Solanales</taxon>
        <taxon>Solanaceae</taxon>
        <taxon>Solanoideae</taxon>
        <taxon>Solaneae</taxon>
        <taxon>Solanum</taxon>
    </lineage>
</organism>
<keyword evidence="1" id="KW-0175">Coiled coil</keyword>
<sequence length="120" mass="13839">MVEGNGGKLAETNQQVERDFKLTAQKRSRDGKNNRVEDTQRIILKKITKQDRLLEEMKENIEVLNQMIGSHSRSVQLIRTLMNYAVPPLTQMNYWGYLVTLGRAPMMESEYGLESGHDVK</sequence>
<dbReference type="Gramene" id="PGSC0003DMT400097654">
    <property type="protein sequence ID" value="PGSC0003DMT400097654"/>
    <property type="gene ID" value="PGSC0003DMG400047225"/>
</dbReference>
<evidence type="ECO:0000313" key="4">
    <source>
        <dbReference type="Proteomes" id="UP000011115"/>
    </source>
</evidence>